<accession>A0A6J7WC20</accession>
<sequence>MPGEATLKFYQGGTKVFLVTHKSVSGTVRDYTGCTFACTGKAAHSDTATTFTLTTANGGVSYAIIDGVKKIQLNFTDEITAAVPSGQGVWDLFAFTATGESLPILFGQYINQRKVPSPNV</sequence>
<dbReference type="EMBL" id="LR798215">
    <property type="protein sequence ID" value="CAB5194756.1"/>
    <property type="molecule type" value="Genomic_DNA"/>
</dbReference>
<gene>
    <name evidence="1" type="ORF">UFOVP178_31</name>
</gene>
<reference evidence="1" key="1">
    <citation type="submission" date="2020-05" db="EMBL/GenBank/DDBJ databases">
        <authorList>
            <person name="Chiriac C."/>
            <person name="Salcher M."/>
            <person name="Ghai R."/>
            <person name="Kavagutti S V."/>
        </authorList>
    </citation>
    <scope>NUCLEOTIDE SEQUENCE</scope>
</reference>
<proteinExistence type="predicted"/>
<name>A0A6J7WC20_9CAUD</name>
<protein>
    <submittedName>
        <fullName evidence="1">Uncharacterized protein</fullName>
    </submittedName>
</protein>
<evidence type="ECO:0000313" key="1">
    <source>
        <dbReference type="EMBL" id="CAB5194756.1"/>
    </source>
</evidence>
<organism evidence="1">
    <name type="scientific">uncultured Caudovirales phage</name>
    <dbReference type="NCBI Taxonomy" id="2100421"/>
    <lineage>
        <taxon>Viruses</taxon>
        <taxon>Duplodnaviria</taxon>
        <taxon>Heunggongvirae</taxon>
        <taxon>Uroviricota</taxon>
        <taxon>Caudoviricetes</taxon>
        <taxon>Peduoviridae</taxon>
        <taxon>Maltschvirus</taxon>
        <taxon>Maltschvirus maltsch</taxon>
    </lineage>
</organism>